<gene>
    <name evidence="1" type="ORF">S01H4_19977</name>
</gene>
<sequence>MLFDKINTIDAFINRLYYKHTSEDYYIILAMDGETFGHHVKHAINNFLIPLFGVLPHRNDVKLCNVSEIIDKFPNPINRGGVMKTINKLITTKKIIHIKLARNALLKELSHFSFVASQLVYSALKINIIIKITISTRIPIRSIISYLY</sequence>
<dbReference type="EMBL" id="BART01008947">
    <property type="protein sequence ID" value="GAG60332.1"/>
    <property type="molecule type" value="Genomic_DNA"/>
</dbReference>
<dbReference type="InterPro" id="IPR027291">
    <property type="entry name" value="Glyco_hydro_38_N_sf"/>
</dbReference>
<proteinExistence type="predicted"/>
<comment type="caution">
    <text evidence="1">The sequence shown here is derived from an EMBL/GenBank/DDBJ whole genome shotgun (WGS) entry which is preliminary data.</text>
</comment>
<protein>
    <submittedName>
        <fullName evidence="1">Uncharacterized protein</fullName>
    </submittedName>
</protein>
<organism evidence="1">
    <name type="scientific">marine sediment metagenome</name>
    <dbReference type="NCBI Taxonomy" id="412755"/>
    <lineage>
        <taxon>unclassified sequences</taxon>
        <taxon>metagenomes</taxon>
        <taxon>ecological metagenomes</taxon>
    </lineage>
</organism>
<accession>X0ZQH1</accession>
<reference evidence="1" key="1">
    <citation type="journal article" date="2014" name="Front. Microbiol.">
        <title>High frequency of phylogenetically diverse reductive dehalogenase-homologous genes in deep subseafloor sedimentary metagenomes.</title>
        <authorList>
            <person name="Kawai M."/>
            <person name="Futagami T."/>
            <person name="Toyoda A."/>
            <person name="Takaki Y."/>
            <person name="Nishi S."/>
            <person name="Hori S."/>
            <person name="Arai W."/>
            <person name="Tsubouchi T."/>
            <person name="Morono Y."/>
            <person name="Uchiyama I."/>
            <person name="Ito T."/>
            <person name="Fujiyama A."/>
            <person name="Inagaki F."/>
            <person name="Takami H."/>
        </authorList>
    </citation>
    <scope>NUCLEOTIDE SEQUENCE</scope>
    <source>
        <strain evidence="1">Expedition CK06-06</strain>
    </source>
</reference>
<name>X0ZQH1_9ZZZZ</name>
<evidence type="ECO:0000313" key="1">
    <source>
        <dbReference type="EMBL" id="GAG60332.1"/>
    </source>
</evidence>
<dbReference type="AlphaFoldDB" id="X0ZQH1"/>
<dbReference type="Gene3D" id="3.20.110.10">
    <property type="entry name" value="Glycoside hydrolase 38, N terminal domain"/>
    <property type="match status" value="1"/>
</dbReference>